<protein>
    <submittedName>
        <fullName evidence="1">Cytosolic protein</fullName>
    </submittedName>
</protein>
<dbReference type="STRING" id="33935.ADM90_14665"/>
<sequence length="496" mass="59516">MSRMMKRVVEASYLTAQSAAHYRTILRYFYDQHERMRDFITPEEILQHLRTIPQFEQYDEEQLHQQLAQLVEWNNLTARQDMTNARTIEEYKKKRFRYQPTPYTIEIERMLIELEKMVDDTFKGSLERSQFERLLETLQKLEAKPMTPDACMALWEDILQYFKTIRTSTADYIAYINSEKTDQRMQTEAFLIYKAQFTSYLRDFIVSLQKTSFQIVELLQKLSLEVMQPFFRELVNKERLIPRLEEIQLTDEELCQQYEQYWQSIQRWFLEVGGEKSELEILQWQTNEMIRRITRYVQRLGERQHHFKSRRNDYIHLAKWFGDCENVADAHKLSSVVFGMMQVQHIQLKTYTTDDLHSDTWDEKPELVSMKPRTNRYREKTKATGTMLQTAQKQKQREQYLQERQQQEMVLSSYFNEGYVQLSQLHEVESFVRKLLLSWMAKARTNQQGLVKTENGMLLRVHVLQENIVLHAEDGQLSMPDVRFELVKEGEHGGAI</sequence>
<reference evidence="1 2" key="1">
    <citation type="submission" date="2015-07" db="EMBL/GenBank/DDBJ databases">
        <title>Genome sequencing project for genomic taxonomy and phylogenomics of Bacillus-like bacteria.</title>
        <authorList>
            <person name="Liu B."/>
            <person name="Wang J."/>
            <person name="Zhu Y."/>
            <person name="Liu G."/>
            <person name="Chen Q."/>
            <person name="Chen Z."/>
            <person name="Che J."/>
            <person name="Ge C."/>
            <person name="Shi H."/>
            <person name="Pan Z."/>
            <person name="Liu X."/>
        </authorList>
    </citation>
    <scope>NUCLEOTIDE SEQUENCE [LARGE SCALE GENOMIC DNA]</scope>
    <source>
        <strain evidence="1 2">DSM 54</strain>
    </source>
</reference>
<evidence type="ECO:0000313" key="2">
    <source>
        <dbReference type="Proteomes" id="UP000037977"/>
    </source>
</evidence>
<dbReference type="EMBL" id="LGCI01000009">
    <property type="protein sequence ID" value="KOY81630.1"/>
    <property type="molecule type" value="Genomic_DNA"/>
</dbReference>
<gene>
    <name evidence="1" type="ORF">ADM90_14665</name>
</gene>
<dbReference type="NCBIfam" id="TIGR02677">
    <property type="entry name" value="TIGR02677 family protein"/>
    <property type="match status" value="1"/>
</dbReference>
<organism evidence="1 2">
    <name type="scientific">Lysinibacillus macroides</name>
    <dbReference type="NCBI Taxonomy" id="33935"/>
    <lineage>
        <taxon>Bacteria</taxon>
        <taxon>Bacillati</taxon>
        <taxon>Bacillota</taxon>
        <taxon>Bacilli</taxon>
        <taxon>Bacillales</taxon>
        <taxon>Bacillaceae</taxon>
        <taxon>Lysinibacillus</taxon>
    </lineage>
</organism>
<dbReference type="Proteomes" id="UP000037977">
    <property type="component" value="Unassembled WGS sequence"/>
</dbReference>
<keyword evidence="2" id="KW-1185">Reference proteome</keyword>
<comment type="caution">
    <text evidence="1">The sequence shown here is derived from an EMBL/GenBank/DDBJ whole genome shotgun (WGS) entry which is preliminary data.</text>
</comment>
<dbReference type="Pfam" id="PF09660">
    <property type="entry name" value="DUF2397"/>
    <property type="match status" value="1"/>
</dbReference>
<accession>A0A0M9DJF9</accession>
<proteinExistence type="predicted"/>
<dbReference type="OrthoDB" id="1639410at2"/>
<evidence type="ECO:0000313" key="1">
    <source>
        <dbReference type="EMBL" id="KOY81630.1"/>
    </source>
</evidence>
<dbReference type="InterPro" id="IPR013493">
    <property type="entry name" value="CHP02677"/>
</dbReference>
<dbReference type="AlphaFoldDB" id="A0A0M9DJF9"/>
<name>A0A0M9DJF9_9BACI</name>
<dbReference type="PATRIC" id="fig|33935.3.peg.4955"/>